<evidence type="ECO:0000313" key="1">
    <source>
        <dbReference type="EMBL" id="QEK12204.1"/>
    </source>
</evidence>
<dbReference type="OrthoDB" id="3401376at2"/>
<name>A0A5C0SFR8_CRATE</name>
<evidence type="ECO:0000313" key="2">
    <source>
        <dbReference type="Proteomes" id="UP000324646"/>
    </source>
</evidence>
<protein>
    <submittedName>
        <fullName evidence="1">DUF3866 family protein</fullName>
    </submittedName>
</protein>
<dbReference type="InterPro" id="IPR024479">
    <property type="entry name" value="DUF3866"/>
</dbReference>
<sequence>MKRGDKLIGIKVGKVLEILKCNINSTEILVEINNHNYKAINYNRLTGDVKIGDSLLLNTTAVDLNLGTGGYHFVVSNLDSPNKDITNGGHIMKLRYSPYQIKVFAAEEQGSIFHDIFNKFKSLNGMPVIIGTLHSMLPPIIKVLKTYNKNIKIAYIMTDGAALPIDLSNTIKDLKEKKLIASTITIGNAFGGDLDCVNIYNGLIAAKEIIKCDIAVVTMGPGIVGTGTKFGFSGIEQGNIIDATNDLGGIPIAVPRISFADIRKRHRGISHHTLTVLSKISKTRAVVGIPNFEESKKEYINLQIDNTEIQKKHKILYMDTTKTTEILENSTINMRTMGRDFQNDKDFFITAGLAGELGIKILNDPQLEILK</sequence>
<organism evidence="1 2">
    <name type="scientific">Crassaminicella thermophila</name>
    <dbReference type="NCBI Taxonomy" id="2599308"/>
    <lineage>
        <taxon>Bacteria</taxon>
        <taxon>Bacillati</taxon>
        <taxon>Bacillota</taxon>
        <taxon>Clostridia</taxon>
        <taxon>Eubacteriales</taxon>
        <taxon>Clostridiaceae</taxon>
        <taxon>Crassaminicella</taxon>
    </lineage>
</organism>
<accession>A0A5C0SFR8</accession>
<dbReference type="Pfam" id="PF12982">
    <property type="entry name" value="DUF3866"/>
    <property type="match status" value="1"/>
</dbReference>
<dbReference type="KEGG" id="crs:FQB35_07355"/>
<gene>
    <name evidence="1" type="ORF">FQB35_07355</name>
</gene>
<dbReference type="EMBL" id="CP042243">
    <property type="protein sequence ID" value="QEK12204.1"/>
    <property type="molecule type" value="Genomic_DNA"/>
</dbReference>
<dbReference type="Proteomes" id="UP000324646">
    <property type="component" value="Chromosome"/>
</dbReference>
<keyword evidence="2" id="KW-1185">Reference proteome</keyword>
<proteinExistence type="predicted"/>
<dbReference type="AlphaFoldDB" id="A0A5C0SFR8"/>
<reference evidence="1 2" key="1">
    <citation type="submission" date="2019-07" db="EMBL/GenBank/DDBJ databases">
        <title>Complete genome of Crassaminicella thermophila SY095.</title>
        <authorList>
            <person name="Li X."/>
        </authorList>
    </citation>
    <scope>NUCLEOTIDE SEQUENCE [LARGE SCALE GENOMIC DNA]</scope>
    <source>
        <strain evidence="1 2">SY095</strain>
    </source>
</reference>